<dbReference type="Pfam" id="PF07676">
    <property type="entry name" value="PD40"/>
    <property type="match status" value="2"/>
</dbReference>
<dbReference type="PANTHER" id="PTHR11731">
    <property type="entry name" value="PROTEASE FAMILY S9B,C DIPEPTIDYL-PEPTIDASE IV-RELATED"/>
    <property type="match status" value="1"/>
</dbReference>
<reference evidence="10 11" key="1">
    <citation type="submission" date="2019-02" db="EMBL/GenBank/DDBJ databases">
        <title>Genomic Encyclopedia of Archaeal and Bacterial Type Strains, Phase II (KMG-II): from individual species to whole genera.</title>
        <authorList>
            <person name="Goeker M."/>
        </authorList>
    </citation>
    <scope>NUCLEOTIDE SEQUENCE [LARGE SCALE GENOMIC DNA]</scope>
    <source>
        <strain evidence="10 11">DSM 18101</strain>
    </source>
</reference>
<evidence type="ECO:0000256" key="6">
    <source>
        <dbReference type="ARBA" id="ARBA00045885"/>
    </source>
</evidence>
<name>A0A4Q7YRY0_9BACT</name>
<keyword evidence="3" id="KW-0007">Acetylation</keyword>
<dbReference type="Pfam" id="PF00326">
    <property type="entry name" value="Peptidase_S9"/>
    <property type="match status" value="1"/>
</dbReference>
<evidence type="ECO:0000256" key="5">
    <source>
        <dbReference type="ARBA" id="ARBA00032596"/>
    </source>
</evidence>
<dbReference type="Gene3D" id="2.140.10.30">
    <property type="entry name" value="Dipeptidylpeptidase IV, N-terminal domain"/>
    <property type="match status" value="1"/>
</dbReference>
<dbReference type="GO" id="GO:0004177">
    <property type="term" value="F:aminopeptidase activity"/>
    <property type="evidence" value="ECO:0007669"/>
    <property type="project" value="UniProtKB-KW"/>
</dbReference>
<keyword evidence="11" id="KW-1185">Reference proteome</keyword>
<dbReference type="PROSITE" id="PS00708">
    <property type="entry name" value="PRO_ENDOPEP_SER"/>
    <property type="match status" value="1"/>
</dbReference>
<evidence type="ECO:0000256" key="2">
    <source>
        <dbReference type="ARBA" id="ARBA00022801"/>
    </source>
</evidence>
<dbReference type="PANTHER" id="PTHR11731:SF193">
    <property type="entry name" value="DIPEPTIDYL PEPTIDASE 9"/>
    <property type="match status" value="1"/>
</dbReference>
<dbReference type="SUPFAM" id="SSF53474">
    <property type="entry name" value="alpha/beta-Hydrolases"/>
    <property type="match status" value="1"/>
</dbReference>
<dbReference type="Proteomes" id="UP000292958">
    <property type="component" value="Unassembled WGS sequence"/>
</dbReference>
<proteinExistence type="predicted"/>
<sequence>MTVHKVLVTMTLVSPASLVAQTGNFTLEQALSAPFASDLTASPRLNRFAWAENERGKRNLWIAEQNADGRYQSKQLTSYNQDDGQEIYQIAWTPNAENLVYVRGGDSEFPGKSNPNPALETAGVSQDILLIAAAGGEPRKLGEGYDPVISPVSDLVAYIDRDQIWSVGLTTDAAKTAPLLHTRGDISELTWAPDGHALAFVSDRGDHAFVGVYDLRTQTLVYLDPSTAKDDAPTWSPDSQQVAFIRQPGEPQPSPANRRTASPWLICIANATTGAGHPVWKASEGRGSAFRELHGTQLFWSEDNHLIFPWEGDGWLHLYSILSSGGKAELLTPGNFEVEDVGFQDPKNLLYASNEQDIDRRHIWSVSTSGGKPKQLTKGSGIEVSPIAAGHNLAVLRSDEHTPLRPALVDPQGNLQDLAPQLIPADYPGANFVKPEQVLFSAADGLQIHGQLFLPSNARDGKRHPALVFFHGGSRRQMLLGFQTMGYYSNAYAMNQYLASRGYIVLSVNYRSGIGYGLDFREALHYGRDGASEFNDIVGAGRYLRSRPDIDPARIGVWGGSYGGFLTALALARASDVFAAGVDMHGVHQWQIPASWHSSHDPEVDAQRLKTAWESSPMAYMSSWHSPVLLIQGDDDRNVPFSQTVSLAKALQKQRVEFEQLVFPDEIHGFLLHRHWLEAYKAEAEFFQHHLLSTTQSK</sequence>
<keyword evidence="10" id="KW-0031">Aminopeptidase</keyword>
<evidence type="ECO:0000313" key="10">
    <source>
        <dbReference type="EMBL" id="RZU40562.1"/>
    </source>
</evidence>
<keyword evidence="2" id="KW-0378">Hydrolase</keyword>
<gene>
    <name evidence="10" type="ORF">BDD14_2031</name>
</gene>
<dbReference type="GO" id="GO:0008239">
    <property type="term" value="F:dipeptidyl-peptidase activity"/>
    <property type="evidence" value="ECO:0007669"/>
    <property type="project" value="TreeGrafter"/>
</dbReference>
<feature type="domain" description="Peptidase S9 prolyl oligopeptidase catalytic" evidence="8">
    <location>
        <begin position="495"/>
        <end position="691"/>
    </location>
</feature>
<dbReference type="InterPro" id="IPR002469">
    <property type="entry name" value="Peptidase_S9B_N"/>
</dbReference>
<dbReference type="InterPro" id="IPR050278">
    <property type="entry name" value="Serine_Prot_S9B/DPPIV"/>
</dbReference>
<evidence type="ECO:0000313" key="11">
    <source>
        <dbReference type="Proteomes" id="UP000292958"/>
    </source>
</evidence>
<dbReference type="RefSeq" id="WP_242617851.1">
    <property type="nucleotide sequence ID" value="NZ_SHKW01000001.1"/>
</dbReference>
<organism evidence="10 11">
    <name type="scientific">Edaphobacter modestus</name>
    <dbReference type="NCBI Taxonomy" id="388466"/>
    <lineage>
        <taxon>Bacteria</taxon>
        <taxon>Pseudomonadati</taxon>
        <taxon>Acidobacteriota</taxon>
        <taxon>Terriglobia</taxon>
        <taxon>Terriglobales</taxon>
        <taxon>Acidobacteriaceae</taxon>
        <taxon>Edaphobacter</taxon>
    </lineage>
</organism>
<dbReference type="InterPro" id="IPR011659">
    <property type="entry name" value="WD40"/>
</dbReference>
<evidence type="ECO:0000259" key="8">
    <source>
        <dbReference type="Pfam" id="PF00326"/>
    </source>
</evidence>
<dbReference type="AlphaFoldDB" id="A0A4Q7YRY0"/>
<dbReference type="InterPro" id="IPR001375">
    <property type="entry name" value="Peptidase_S9_cat"/>
</dbReference>
<dbReference type="Gene3D" id="3.40.50.1820">
    <property type="entry name" value="alpha/beta hydrolase"/>
    <property type="match status" value="1"/>
</dbReference>
<dbReference type="InterPro" id="IPR002471">
    <property type="entry name" value="Pept_S9_AS"/>
</dbReference>
<protein>
    <recommendedName>
        <fullName evidence="5">Acyl-peptide hydrolase</fullName>
    </recommendedName>
    <alternativeName>
        <fullName evidence="4">Acylaminoacyl-peptidase</fullName>
    </alternativeName>
</protein>
<comment type="function">
    <text evidence="6">This enzyme catalyzes the hydrolysis of the N-terminal peptide bond of an N-acetylated peptide to generate an N-acetylated amino acid and a peptide with a free N-terminus. It preferentially cleaves off Ac-Ala, Ac-Met and Ac-Ser. Also, involved in the degradation of oxidized and glycated proteins.</text>
</comment>
<keyword evidence="1" id="KW-0645">Protease</keyword>
<feature type="signal peptide" evidence="7">
    <location>
        <begin position="1"/>
        <end position="20"/>
    </location>
</feature>
<dbReference type="GO" id="GO:0004252">
    <property type="term" value="F:serine-type endopeptidase activity"/>
    <property type="evidence" value="ECO:0007669"/>
    <property type="project" value="InterPro"/>
</dbReference>
<comment type="caution">
    <text evidence="10">The sequence shown here is derived from an EMBL/GenBank/DDBJ whole genome shotgun (WGS) entry which is preliminary data.</text>
</comment>
<dbReference type="InterPro" id="IPR011042">
    <property type="entry name" value="6-blade_b-propeller_TolB-like"/>
</dbReference>
<evidence type="ECO:0000256" key="4">
    <source>
        <dbReference type="ARBA" id="ARBA00032284"/>
    </source>
</evidence>
<dbReference type="SUPFAM" id="SSF82171">
    <property type="entry name" value="DPP6 N-terminal domain-like"/>
    <property type="match status" value="1"/>
</dbReference>
<evidence type="ECO:0000256" key="1">
    <source>
        <dbReference type="ARBA" id="ARBA00022670"/>
    </source>
</evidence>
<dbReference type="EMBL" id="SHKW01000001">
    <property type="protein sequence ID" value="RZU40562.1"/>
    <property type="molecule type" value="Genomic_DNA"/>
</dbReference>
<dbReference type="InterPro" id="IPR029058">
    <property type="entry name" value="AB_hydrolase_fold"/>
</dbReference>
<evidence type="ECO:0000256" key="3">
    <source>
        <dbReference type="ARBA" id="ARBA00022990"/>
    </source>
</evidence>
<feature type="domain" description="Dipeptidylpeptidase IV N-terminal" evidence="9">
    <location>
        <begin position="270"/>
        <end position="383"/>
    </location>
</feature>
<accession>A0A4Q7YRY0</accession>
<feature type="chain" id="PRO_5020604099" description="Acyl-peptide hydrolase" evidence="7">
    <location>
        <begin position="21"/>
        <end position="698"/>
    </location>
</feature>
<dbReference type="Pfam" id="PF00930">
    <property type="entry name" value="DPPIV_N"/>
    <property type="match status" value="1"/>
</dbReference>
<keyword evidence="7" id="KW-0732">Signal</keyword>
<evidence type="ECO:0000259" key="9">
    <source>
        <dbReference type="Pfam" id="PF00930"/>
    </source>
</evidence>
<dbReference type="Gene3D" id="2.120.10.30">
    <property type="entry name" value="TolB, C-terminal domain"/>
    <property type="match status" value="1"/>
</dbReference>
<dbReference type="GO" id="GO:0006508">
    <property type="term" value="P:proteolysis"/>
    <property type="evidence" value="ECO:0007669"/>
    <property type="project" value="UniProtKB-KW"/>
</dbReference>
<evidence type="ECO:0000256" key="7">
    <source>
        <dbReference type="SAM" id="SignalP"/>
    </source>
</evidence>